<organism evidence="5 6">
    <name type="scientific">Roseobacter insulae</name>
    <dbReference type="NCBI Taxonomy" id="2859783"/>
    <lineage>
        <taxon>Bacteria</taxon>
        <taxon>Pseudomonadati</taxon>
        <taxon>Pseudomonadota</taxon>
        <taxon>Alphaproteobacteria</taxon>
        <taxon>Rhodobacterales</taxon>
        <taxon>Roseobacteraceae</taxon>
        <taxon>Roseobacter</taxon>
    </lineage>
</organism>
<gene>
    <name evidence="5" type="ORF">KX928_20695</name>
</gene>
<protein>
    <submittedName>
        <fullName evidence="5">LysR family transcriptional regulator</fullName>
    </submittedName>
</protein>
<dbReference type="GO" id="GO:0005829">
    <property type="term" value="C:cytosol"/>
    <property type="evidence" value="ECO:0007669"/>
    <property type="project" value="TreeGrafter"/>
</dbReference>
<dbReference type="Pfam" id="PF00126">
    <property type="entry name" value="HTH_1"/>
    <property type="match status" value="1"/>
</dbReference>
<keyword evidence="2" id="KW-0238">DNA-binding</keyword>
<dbReference type="CDD" id="cd05466">
    <property type="entry name" value="PBP2_LTTR_substrate"/>
    <property type="match status" value="1"/>
</dbReference>
<sequence length="328" mass="36341">MHRSNLSLKSLEIFRETARAGHVQSVARDSGLSIGTVSHHLSKLESTLGVRLLDHTRRPMVLTAEGTAFLGYIEQALALLHKAETEALSGRLSDVRSLRLALIEDFDSQIAPELATLLAKVMPSCAFTHLTRPSHEILSLLSGRSVDVGIATQPQTDPDGLRAHPLLRDPFVLALPMGASMDPDSYINGQTALPFLRYSDEQIIGGQITAHLRRLRIDLPGRFQFESNQSLMGMIAEGTGWAITTPTNFIRASRFRDRIRLLPFPGKEFARYISVFTRTDFAPATSRVIWTSMRSLIDQHMVMPATHGLPWLRGKLTLLDAPEISSES</sequence>
<dbReference type="GO" id="GO:0003700">
    <property type="term" value="F:DNA-binding transcription factor activity"/>
    <property type="evidence" value="ECO:0007669"/>
    <property type="project" value="InterPro"/>
</dbReference>
<comment type="caution">
    <text evidence="5">The sequence shown here is derived from an EMBL/GenBank/DDBJ whole genome shotgun (WGS) entry which is preliminary data.</text>
</comment>
<evidence type="ECO:0000256" key="2">
    <source>
        <dbReference type="ARBA" id="ARBA00023125"/>
    </source>
</evidence>
<feature type="domain" description="HTH lysR-type" evidence="4">
    <location>
        <begin position="6"/>
        <end position="63"/>
    </location>
</feature>
<evidence type="ECO:0000256" key="1">
    <source>
        <dbReference type="ARBA" id="ARBA00023015"/>
    </source>
</evidence>
<reference evidence="5" key="1">
    <citation type="submission" date="2021-07" db="EMBL/GenBank/DDBJ databases">
        <title>Roseobacter insulae sp. nov., isolated from a tidal flat.</title>
        <authorList>
            <person name="Park S."/>
            <person name="Yoon J.-H."/>
        </authorList>
    </citation>
    <scope>NUCLEOTIDE SEQUENCE</scope>
    <source>
        <strain evidence="5">YSTF-M11</strain>
    </source>
</reference>
<name>A0A9X1G0D8_9RHOB</name>
<dbReference type="PANTHER" id="PTHR30419">
    <property type="entry name" value="HTH-TYPE TRANSCRIPTIONAL REGULATOR YBHD"/>
    <property type="match status" value="1"/>
</dbReference>
<dbReference type="RefSeq" id="WP_219506454.1">
    <property type="nucleotide sequence ID" value="NZ_JAHXDN010000006.1"/>
</dbReference>
<dbReference type="InterPro" id="IPR050950">
    <property type="entry name" value="HTH-type_LysR_regulators"/>
</dbReference>
<evidence type="ECO:0000259" key="4">
    <source>
        <dbReference type="PROSITE" id="PS50931"/>
    </source>
</evidence>
<dbReference type="AlphaFoldDB" id="A0A9X1G0D8"/>
<accession>A0A9X1G0D8</accession>
<evidence type="ECO:0000313" key="5">
    <source>
        <dbReference type="EMBL" id="MBW4710213.1"/>
    </source>
</evidence>
<dbReference type="EMBL" id="JAHXDN010000006">
    <property type="protein sequence ID" value="MBW4710213.1"/>
    <property type="molecule type" value="Genomic_DNA"/>
</dbReference>
<dbReference type="PROSITE" id="PS50931">
    <property type="entry name" value="HTH_LYSR"/>
    <property type="match status" value="1"/>
</dbReference>
<evidence type="ECO:0000256" key="3">
    <source>
        <dbReference type="ARBA" id="ARBA00023163"/>
    </source>
</evidence>
<dbReference type="Proteomes" id="UP001138661">
    <property type="component" value="Unassembled WGS sequence"/>
</dbReference>
<proteinExistence type="predicted"/>
<dbReference type="Pfam" id="PF03466">
    <property type="entry name" value="LysR_substrate"/>
    <property type="match status" value="1"/>
</dbReference>
<dbReference type="InterPro" id="IPR005119">
    <property type="entry name" value="LysR_subst-bd"/>
</dbReference>
<evidence type="ECO:0000313" key="6">
    <source>
        <dbReference type="Proteomes" id="UP001138661"/>
    </source>
</evidence>
<keyword evidence="6" id="KW-1185">Reference proteome</keyword>
<keyword evidence="3" id="KW-0804">Transcription</keyword>
<dbReference type="GO" id="GO:0003677">
    <property type="term" value="F:DNA binding"/>
    <property type="evidence" value="ECO:0007669"/>
    <property type="project" value="UniProtKB-KW"/>
</dbReference>
<keyword evidence="1" id="KW-0805">Transcription regulation</keyword>
<dbReference type="InterPro" id="IPR000847">
    <property type="entry name" value="LysR_HTH_N"/>
</dbReference>